<dbReference type="EMBL" id="PVNK01000171">
    <property type="protein sequence ID" value="PRP95366.1"/>
    <property type="molecule type" value="Genomic_DNA"/>
</dbReference>
<proteinExistence type="predicted"/>
<name>A0A2S9XR86_9BACT</name>
<dbReference type="Proteomes" id="UP000237968">
    <property type="component" value="Unassembled WGS sequence"/>
</dbReference>
<organism evidence="1 2">
    <name type="scientific">Enhygromyxa salina</name>
    <dbReference type="NCBI Taxonomy" id="215803"/>
    <lineage>
        <taxon>Bacteria</taxon>
        <taxon>Pseudomonadati</taxon>
        <taxon>Myxococcota</taxon>
        <taxon>Polyangia</taxon>
        <taxon>Nannocystales</taxon>
        <taxon>Nannocystaceae</taxon>
        <taxon>Enhygromyxa</taxon>
    </lineage>
</organism>
<comment type="caution">
    <text evidence="1">The sequence shown here is derived from an EMBL/GenBank/DDBJ whole genome shotgun (WGS) entry which is preliminary data.</text>
</comment>
<reference evidence="1 2" key="1">
    <citation type="submission" date="2018-03" db="EMBL/GenBank/DDBJ databases">
        <title>Draft Genome Sequences of the Obligatory Marine Myxobacteria Enhygromyxa salina SWB005.</title>
        <authorList>
            <person name="Poehlein A."/>
            <person name="Moghaddam J.A."/>
            <person name="Harms H."/>
            <person name="Alanjari M."/>
            <person name="Koenig G.M."/>
            <person name="Daniel R."/>
            <person name="Schaeberle T.F."/>
        </authorList>
    </citation>
    <scope>NUCLEOTIDE SEQUENCE [LARGE SCALE GENOMIC DNA]</scope>
    <source>
        <strain evidence="1 2">SWB005</strain>
    </source>
</reference>
<keyword evidence="2" id="KW-1185">Reference proteome</keyword>
<gene>
    <name evidence="1" type="ORF">ENSA5_39510</name>
</gene>
<protein>
    <submittedName>
        <fullName evidence="1">Uncharacterized protein</fullName>
    </submittedName>
</protein>
<dbReference type="OrthoDB" id="9840078at2"/>
<accession>A0A2S9XR86</accession>
<evidence type="ECO:0000313" key="1">
    <source>
        <dbReference type="EMBL" id="PRP95366.1"/>
    </source>
</evidence>
<evidence type="ECO:0000313" key="2">
    <source>
        <dbReference type="Proteomes" id="UP000237968"/>
    </source>
</evidence>
<dbReference type="AlphaFoldDB" id="A0A2S9XR86"/>
<sequence length="111" mass="12536">MATVKYKSGDRVTMRIVRADNILLGYLAESTTVRRKIYERMTDFDPHMQDEIDISPALRSPKQDMLLTGINFTGGGQIEFLIEVNGTDAHRVSEKLGKNASKSWLVSFQKS</sequence>